<evidence type="ECO:0000313" key="3">
    <source>
        <dbReference type="EMBL" id="XDG19028.1"/>
    </source>
</evidence>
<evidence type="ECO:0000259" key="2">
    <source>
        <dbReference type="PROSITE" id="PS50164"/>
    </source>
</evidence>
<accession>A0AB39ACI1</accession>
<feature type="domain" description="GIY-YIG" evidence="2">
    <location>
        <begin position="1"/>
        <end position="87"/>
    </location>
</feature>
<dbReference type="InterPro" id="IPR000305">
    <property type="entry name" value="GIY-YIG_endonuc"/>
</dbReference>
<evidence type="ECO:0000256" key="1">
    <source>
        <dbReference type="SAM" id="MobiDB-lite"/>
    </source>
</evidence>
<protein>
    <recommendedName>
        <fullName evidence="2">GIY-YIG domain-containing protein</fullName>
    </recommendedName>
</protein>
<sequence length="247" mass="27986">MKYVTYVLMNHDGIPFYVGAGREDRPQQHFSGKRGGRPEVQKIVDEHREKGLSLSYRIIGTYENKSDAFDAEKSLISLFGRISDGGILVNICTGGAGCPGYTPNDEMRAHNSKVQKIRFNNESERLAISEATRKGMDNDVVRSKISDGLLAKWNDETYRNRQIAAHTGKKDTDATRKKKSDALSRSWENGDRKSKYSDEVIYDVYTSKGHVPVSEIAAKYGMNPTYVHKIWRHERCVLNLKRLGIIL</sequence>
<feature type="region of interest" description="Disordered" evidence="1">
    <location>
        <begin position="164"/>
        <end position="190"/>
    </location>
</feature>
<proteinExistence type="predicted"/>
<dbReference type="PROSITE" id="PS50164">
    <property type="entry name" value="GIY_YIG"/>
    <property type="match status" value="1"/>
</dbReference>
<organism evidence="3">
    <name type="scientific">Klebsiella phage phiYH65</name>
    <dbReference type="NCBI Taxonomy" id="3237693"/>
    <lineage>
        <taxon>Viruses</taxon>
        <taxon>Duplodnaviria</taxon>
        <taxon>Heunggongvirae</taxon>
        <taxon>Uroviricota</taxon>
        <taxon>Caudoviricetes</taxon>
        <taxon>Jameshumphriesvirinae</taxon>
        <taxon>Jedunavirus</taxon>
    </lineage>
</organism>
<reference evidence="3" key="1">
    <citation type="submission" date="2024-07" db="EMBL/GenBank/DDBJ databases">
        <authorList>
            <person name="Zhang T.Z.T.T."/>
            <person name="Luo H.L.H."/>
        </authorList>
    </citation>
    <scope>NUCLEOTIDE SEQUENCE</scope>
</reference>
<dbReference type="EMBL" id="PQ059400">
    <property type="protein sequence ID" value="XDG19028.1"/>
    <property type="molecule type" value="Genomic_DNA"/>
</dbReference>
<name>A0AB39ACI1_9CAUD</name>